<dbReference type="Proteomes" id="UP000238378">
    <property type="component" value="Unassembled WGS sequence"/>
</dbReference>
<evidence type="ECO:0000313" key="5">
    <source>
        <dbReference type="Proteomes" id="UP000238378"/>
    </source>
</evidence>
<dbReference type="EMBL" id="RDCJ01000091">
    <property type="protein sequence ID" value="RMW47145.1"/>
    <property type="molecule type" value="Genomic_DNA"/>
</dbReference>
<accession>A0A2S9VYQ9</accession>
<evidence type="ECO:0000313" key="3">
    <source>
        <dbReference type="EMBL" id="RMW47145.1"/>
    </source>
</evidence>
<keyword evidence="1" id="KW-0472">Membrane</keyword>
<sequence>MKMMRTVDEGETIMKTSMLLQLLFSLLFIGLGCYQLIASRRYFRQVKLHGNAETSPFAAMGVWTSFVMGIIFIIVGIVAGFGLAIN</sequence>
<dbReference type="PROSITE" id="PS51257">
    <property type="entry name" value="PROKAR_LIPOPROTEIN"/>
    <property type="match status" value="1"/>
</dbReference>
<reference evidence="6 7" key="2">
    <citation type="submission" date="2018-10" db="EMBL/GenBank/DDBJ databases">
        <title>Genome sequences of five Lactobacillus pentosus strains isolated from brines of traditionally fermented spanish-style green table olives and differences between them.</title>
        <authorList>
            <person name="Jimenez Diaz R."/>
        </authorList>
    </citation>
    <scope>NUCLEOTIDE SEQUENCE [LARGE SCALE GENOMIC DNA]</scope>
    <source>
        <strain evidence="3 6">IG10</strain>
        <strain evidence="4 7">IG8</strain>
    </source>
</reference>
<name>A0A2S9VYQ9_LACPE</name>
<protein>
    <recommendedName>
        <fullName evidence="8">Immunity protein</fullName>
    </recommendedName>
</protein>
<dbReference type="AlphaFoldDB" id="A0A2S9VYQ9"/>
<evidence type="ECO:0008006" key="8">
    <source>
        <dbReference type="Google" id="ProtNLM"/>
    </source>
</evidence>
<evidence type="ECO:0000313" key="7">
    <source>
        <dbReference type="Proteomes" id="UP000281061"/>
    </source>
</evidence>
<comment type="caution">
    <text evidence="4">The sequence shown here is derived from an EMBL/GenBank/DDBJ whole genome shotgun (WGS) entry which is preliminary data.</text>
</comment>
<dbReference type="EMBL" id="PVOB01000028">
    <property type="protein sequence ID" value="PRO95945.1"/>
    <property type="molecule type" value="Genomic_DNA"/>
</dbReference>
<proteinExistence type="predicted"/>
<evidence type="ECO:0000313" key="2">
    <source>
        <dbReference type="EMBL" id="PRO95945.1"/>
    </source>
</evidence>
<feature type="transmembrane region" description="Helical" evidence="1">
    <location>
        <begin position="57"/>
        <end position="85"/>
    </location>
</feature>
<dbReference type="Proteomes" id="UP000281061">
    <property type="component" value="Unassembled WGS sequence"/>
</dbReference>
<keyword evidence="1" id="KW-0812">Transmembrane</keyword>
<gene>
    <name evidence="2" type="ORF">C6Y08_02225</name>
    <name evidence="4" type="ORF">D6U17_05795</name>
    <name evidence="3" type="ORF">D6U18_08675</name>
</gene>
<dbReference type="EMBL" id="RDCL01000049">
    <property type="protein sequence ID" value="RMW55760.1"/>
    <property type="molecule type" value="Genomic_DNA"/>
</dbReference>
<evidence type="ECO:0000256" key="1">
    <source>
        <dbReference type="SAM" id="Phobius"/>
    </source>
</evidence>
<dbReference type="Proteomes" id="UP000276249">
    <property type="component" value="Unassembled WGS sequence"/>
</dbReference>
<keyword evidence="1" id="KW-1133">Transmembrane helix</keyword>
<evidence type="ECO:0000313" key="4">
    <source>
        <dbReference type="EMBL" id="RMW55760.1"/>
    </source>
</evidence>
<keyword evidence="5" id="KW-1185">Reference proteome</keyword>
<reference evidence="2 5" key="1">
    <citation type="submission" date="2018-03" db="EMBL/GenBank/DDBJ databases">
        <title>Draft Genome Sequences of six Lactobacillus pentosus Strains Isolated from Brines of Traditionally Fermented Spanish-Style Green Table Olives.</title>
        <authorList>
            <person name="Calero-Delgado B."/>
            <person name="Martin-Platero A.M."/>
            <person name="Perez-Pulido A.J."/>
            <person name="Benitez-Cabello A."/>
            <person name="Casimiro-Soriguer C.S."/>
            <person name="Martinez-Bueno M."/>
            <person name="Arroyo-Lopez F.N."/>
            <person name="Rodriguez-Gomez F."/>
            <person name="Bautista-Gallego J."/>
            <person name="Garrido-Fernandez A."/>
            <person name="Jimenez-Diaz R."/>
        </authorList>
    </citation>
    <scope>NUCLEOTIDE SEQUENCE [LARGE SCALE GENOMIC DNA]</scope>
    <source>
        <strain evidence="2 5">IG2</strain>
    </source>
</reference>
<organism evidence="4 7">
    <name type="scientific">Lactiplantibacillus pentosus</name>
    <name type="common">Lactobacillus pentosus</name>
    <dbReference type="NCBI Taxonomy" id="1589"/>
    <lineage>
        <taxon>Bacteria</taxon>
        <taxon>Bacillati</taxon>
        <taxon>Bacillota</taxon>
        <taxon>Bacilli</taxon>
        <taxon>Lactobacillales</taxon>
        <taxon>Lactobacillaceae</taxon>
        <taxon>Lactiplantibacillus</taxon>
    </lineage>
</organism>
<evidence type="ECO:0000313" key="6">
    <source>
        <dbReference type="Proteomes" id="UP000276249"/>
    </source>
</evidence>